<evidence type="ECO:0000313" key="2">
    <source>
        <dbReference type="Proteomes" id="UP000604825"/>
    </source>
</evidence>
<protein>
    <submittedName>
        <fullName evidence="1">Uncharacterized protein</fullName>
    </submittedName>
</protein>
<dbReference type="AlphaFoldDB" id="A0A811SDU0"/>
<name>A0A811SDU0_9POAL</name>
<accession>A0A811SDU0</accession>
<organism evidence="1 2">
    <name type="scientific">Miscanthus lutarioriparius</name>
    <dbReference type="NCBI Taxonomy" id="422564"/>
    <lineage>
        <taxon>Eukaryota</taxon>
        <taxon>Viridiplantae</taxon>
        <taxon>Streptophyta</taxon>
        <taxon>Embryophyta</taxon>
        <taxon>Tracheophyta</taxon>
        <taxon>Spermatophyta</taxon>
        <taxon>Magnoliopsida</taxon>
        <taxon>Liliopsida</taxon>
        <taxon>Poales</taxon>
        <taxon>Poaceae</taxon>
        <taxon>PACMAD clade</taxon>
        <taxon>Panicoideae</taxon>
        <taxon>Andropogonodae</taxon>
        <taxon>Andropogoneae</taxon>
        <taxon>Saccharinae</taxon>
        <taxon>Miscanthus</taxon>
    </lineage>
</organism>
<dbReference type="OrthoDB" id="693495at2759"/>
<reference evidence="1" key="1">
    <citation type="submission" date="2020-10" db="EMBL/GenBank/DDBJ databases">
        <authorList>
            <person name="Han B."/>
            <person name="Lu T."/>
            <person name="Zhao Q."/>
            <person name="Huang X."/>
            <person name="Zhao Y."/>
        </authorList>
    </citation>
    <scope>NUCLEOTIDE SEQUENCE</scope>
</reference>
<dbReference type="Proteomes" id="UP000604825">
    <property type="component" value="Unassembled WGS sequence"/>
</dbReference>
<comment type="caution">
    <text evidence="1">The sequence shown here is derived from an EMBL/GenBank/DDBJ whole genome shotgun (WGS) entry which is preliminary data.</text>
</comment>
<sequence length="140" mass="15542">MDDMTWAMDARLDATQLWSLDGYKGLPRVELDIPVVSMDEPDAIFFEVCEKHHEKHGDETAASASPEAAILAALQAIPGLDRDDLLKAYRILAHDNSGCRFRALMGLPMDFRKDCVLMEIKASEACILCSLCSADLQLKE</sequence>
<proteinExistence type="predicted"/>
<keyword evidence="2" id="KW-1185">Reference proteome</keyword>
<gene>
    <name evidence="1" type="ORF">NCGR_LOCUS62988</name>
</gene>
<evidence type="ECO:0000313" key="1">
    <source>
        <dbReference type="EMBL" id="CAD6338890.1"/>
    </source>
</evidence>
<dbReference type="EMBL" id="CAJGYO010000019">
    <property type="protein sequence ID" value="CAD6338890.1"/>
    <property type="molecule type" value="Genomic_DNA"/>
</dbReference>